<reference evidence="1 2" key="1">
    <citation type="submission" date="2016-11" db="EMBL/GenBank/DDBJ databases">
        <title>A multilocus sequence analysis scheme for characterization of bacteria in the genus Thioclava.</title>
        <authorList>
            <person name="Liu Y."/>
            <person name="Shao Z."/>
        </authorList>
    </citation>
    <scope>NUCLEOTIDE SEQUENCE [LARGE SCALE GENOMIC DNA]</scope>
    <source>
        <strain evidence="1 2">11.10-0-13</strain>
    </source>
</reference>
<keyword evidence="2" id="KW-1185">Reference proteome</keyword>
<evidence type="ECO:0000313" key="2">
    <source>
        <dbReference type="Proteomes" id="UP000242224"/>
    </source>
</evidence>
<organism evidence="1 2">
    <name type="scientific">Thioclava marina</name>
    <dbReference type="NCBI Taxonomy" id="1915077"/>
    <lineage>
        <taxon>Bacteria</taxon>
        <taxon>Pseudomonadati</taxon>
        <taxon>Pseudomonadota</taxon>
        <taxon>Alphaproteobacteria</taxon>
        <taxon>Rhodobacterales</taxon>
        <taxon>Paracoccaceae</taxon>
        <taxon>Thioclava</taxon>
    </lineage>
</organism>
<comment type="caution">
    <text evidence="1">The sequence shown here is derived from an EMBL/GenBank/DDBJ whole genome shotgun (WGS) entry which is preliminary data.</text>
</comment>
<name>A0ABX3MPC4_9RHOB</name>
<dbReference type="Proteomes" id="UP000242224">
    <property type="component" value="Unassembled WGS sequence"/>
</dbReference>
<sequence length="268" mass="28768">MTGRVTHLSVPGHFGEWMQGRIGAQGPVALITLPVADHVRLWHVPQRRGLHLHGVWLGPVEVRRFLRPLGLDLRGIVRMRAQTPLGLGTGVSTARLVGLARVAGWQGPPEALSSACIASEGAADPLAFPAPERMLWASRIGRPLDHLPPLPRYEILGGLCGGPSFTNPQDTNFADISDLVAQWRQARGLEEFAALATQSALRCTDLRGPKADPTPRLVRDLGALGWLRAHTGAARGLIFAPGTVPDGAAALLRAAGLRQLRQFRGGER</sequence>
<gene>
    <name evidence="1" type="ORF">BMG00_04085</name>
</gene>
<proteinExistence type="predicted"/>
<protein>
    <recommendedName>
        <fullName evidence="3">Propanediol utilization protein</fullName>
    </recommendedName>
</protein>
<evidence type="ECO:0008006" key="3">
    <source>
        <dbReference type="Google" id="ProtNLM"/>
    </source>
</evidence>
<evidence type="ECO:0000313" key="1">
    <source>
        <dbReference type="EMBL" id="OOY12998.1"/>
    </source>
</evidence>
<dbReference type="EMBL" id="MPZS01000001">
    <property type="protein sequence ID" value="OOY12998.1"/>
    <property type="molecule type" value="Genomic_DNA"/>
</dbReference>
<dbReference type="RefSeq" id="WP_078573454.1">
    <property type="nucleotide sequence ID" value="NZ_MPZS01000001.1"/>
</dbReference>
<accession>A0ABX3MPC4</accession>